<protein>
    <submittedName>
        <fullName evidence="1">Uncharacterized protein</fullName>
    </submittedName>
</protein>
<accession>A0AAD3P3M2</accession>
<evidence type="ECO:0000313" key="1">
    <source>
        <dbReference type="EMBL" id="GMG98692.1"/>
    </source>
</evidence>
<gene>
    <name evidence="1" type="ORF">Nepgr_000532</name>
</gene>
<name>A0AAD3P3M2_NEPGR</name>
<sequence>MDTMESLSSVYSSVPKVVADLTVFDCLLKRCFSKCCCEEMVVLDIQEDHPAELYSPRGWFVLDDSTTMLAPFSWTTFDRVVRASTMEPTAKKRAK</sequence>
<keyword evidence="2" id="KW-1185">Reference proteome</keyword>
<dbReference type="EMBL" id="BSYO01000001">
    <property type="protein sequence ID" value="GMG98692.1"/>
    <property type="molecule type" value="Genomic_DNA"/>
</dbReference>
<dbReference type="AlphaFoldDB" id="A0AAD3P3M2"/>
<evidence type="ECO:0000313" key="2">
    <source>
        <dbReference type="Proteomes" id="UP001279734"/>
    </source>
</evidence>
<reference evidence="1" key="1">
    <citation type="submission" date="2023-05" db="EMBL/GenBank/DDBJ databases">
        <title>Nepenthes gracilis genome sequencing.</title>
        <authorList>
            <person name="Fukushima K."/>
        </authorList>
    </citation>
    <scope>NUCLEOTIDE SEQUENCE</scope>
    <source>
        <strain evidence="1">SING2019-196</strain>
    </source>
</reference>
<comment type="caution">
    <text evidence="1">The sequence shown here is derived from an EMBL/GenBank/DDBJ whole genome shotgun (WGS) entry which is preliminary data.</text>
</comment>
<dbReference type="Proteomes" id="UP001279734">
    <property type="component" value="Unassembled WGS sequence"/>
</dbReference>
<proteinExistence type="predicted"/>
<organism evidence="1 2">
    <name type="scientific">Nepenthes gracilis</name>
    <name type="common">Slender pitcher plant</name>
    <dbReference type="NCBI Taxonomy" id="150966"/>
    <lineage>
        <taxon>Eukaryota</taxon>
        <taxon>Viridiplantae</taxon>
        <taxon>Streptophyta</taxon>
        <taxon>Embryophyta</taxon>
        <taxon>Tracheophyta</taxon>
        <taxon>Spermatophyta</taxon>
        <taxon>Magnoliopsida</taxon>
        <taxon>eudicotyledons</taxon>
        <taxon>Gunneridae</taxon>
        <taxon>Pentapetalae</taxon>
        <taxon>Caryophyllales</taxon>
        <taxon>Nepenthaceae</taxon>
        <taxon>Nepenthes</taxon>
    </lineage>
</organism>